<organism evidence="1 2">
    <name type="scientific">Pseudoalteromonas luteoviolacea NCIMB 1942</name>
    <dbReference type="NCBI Taxonomy" id="1365253"/>
    <lineage>
        <taxon>Bacteria</taxon>
        <taxon>Pseudomonadati</taxon>
        <taxon>Pseudomonadota</taxon>
        <taxon>Gammaproteobacteria</taxon>
        <taxon>Alteromonadales</taxon>
        <taxon>Pseudoalteromonadaceae</taxon>
        <taxon>Pseudoalteromonas</taxon>
    </lineage>
</organism>
<gene>
    <name evidence="1" type="ORF">N482_00210</name>
</gene>
<dbReference type="OrthoDB" id="9861359at2"/>
<sequence length="53" mass="5825">MKDNQEMTPLTLEDLDAITGGTATKVNQQDLANEPVLIRGCCTQGCCEQELRK</sequence>
<dbReference type="Proteomes" id="UP000076587">
    <property type="component" value="Unassembled WGS sequence"/>
</dbReference>
<dbReference type="AlphaFoldDB" id="A0A167I3C5"/>
<dbReference type="RefSeq" id="WP_155730426.1">
    <property type="nucleotide sequence ID" value="NZ_AUXT01000001.1"/>
</dbReference>
<evidence type="ECO:0008006" key="3">
    <source>
        <dbReference type="Google" id="ProtNLM"/>
    </source>
</evidence>
<evidence type="ECO:0000313" key="1">
    <source>
        <dbReference type="EMBL" id="KZN58841.1"/>
    </source>
</evidence>
<protein>
    <recommendedName>
        <fullName evidence="3">Lantibiotic</fullName>
    </recommendedName>
</protein>
<evidence type="ECO:0000313" key="2">
    <source>
        <dbReference type="Proteomes" id="UP000076587"/>
    </source>
</evidence>
<proteinExistence type="predicted"/>
<reference evidence="1 2" key="1">
    <citation type="submission" date="2013-07" db="EMBL/GenBank/DDBJ databases">
        <title>Comparative Genomic and Metabolomic Analysis of Twelve Strains of Pseudoalteromonas luteoviolacea.</title>
        <authorList>
            <person name="Vynne N.G."/>
            <person name="Mansson M."/>
            <person name="Gram L."/>
        </authorList>
    </citation>
    <scope>NUCLEOTIDE SEQUENCE [LARGE SCALE GENOMIC DNA]</scope>
    <source>
        <strain evidence="1 2">NCIMB 1942</strain>
    </source>
</reference>
<dbReference type="EMBL" id="AUXT01000001">
    <property type="protein sequence ID" value="KZN58841.1"/>
    <property type="molecule type" value="Genomic_DNA"/>
</dbReference>
<comment type="caution">
    <text evidence="1">The sequence shown here is derived from an EMBL/GenBank/DDBJ whole genome shotgun (WGS) entry which is preliminary data.</text>
</comment>
<dbReference type="PATRIC" id="fig|1365253.3.peg.45"/>
<accession>A0A167I3C5</accession>
<name>A0A167I3C5_9GAMM</name>